<dbReference type="InterPro" id="IPR012906">
    <property type="entry name" value="PaaX-like_N"/>
</dbReference>
<dbReference type="PANTHER" id="PTHR30319:SF1">
    <property type="entry name" value="TRANSCRIPTIONAL REPRESSOR PAAX"/>
    <property type="match status" value="1"/>
</dbReference>
<evidence type="ECO:0000313" key="4">
    <source>
        <dbReference type="EMBL" id="QUJ78064.1"/>
    </source>
</evidence>
<evidence type="ECO:0000259" key="2">
    <source>
        <dbReference type="Pfam" id="PF07848"/>
    </source>
</evidence>
<evidence type="ECO:0000256" key="1">
    <source>
        <dbReference type="SAM" id="MobiDB-lite"/>
    </source>
</evidence>
<dbReference type="InterPro" id="IPR011965">
    <property type="entry name" value="PaaX_trns_reg"/>
</dbReference>
<dbReference type="AlphaFoldDB" id="A0A975PNS7"/>
<dbReference type="EMBL" id="CP073581">
    <property type="protein sequence ID" value="QUJ78064.1"/>
    <property type="molecule type" value="Genomic_DNA"/>
</dbReference>
<feature type="region of interest" description="Disordered" evidence="1">
    <location>
        <begin position="54"/>
        <end position="73"/>
    </location>
</feature>
<dbReference type="Gene3D" id="3.30.70.2670">
    <property type="match status" value="1"/>
</dbReference>
<dbReference type="Gene3D" id="1.10.10.10">
    <property type="entry name" value="Winged helix-like DNA-binding domain superfamily/Winged helix DNA-binding domain"/>
    <property type="match status" value="1"/>
</dbReference>
<dbReference type="PANTHER" id="PTHR30319">
    <property type="entry name" value="PHENYLACETIC ACID REGULATOR-RELATED TRANSCRIPTIONAL REPRESSOR"/>
    <property type="match status" value="1"/>
</dbReference>
<evidence type="ECO:0000259" key="3">
    <source>
        <dbReference type="Pfam" id="PF08223"/>
    </source>
</evidence>
<dbReference type="KEGG" id="sual:KDD17_14620"/>
<evidence type="ECO:0000313" key="5">
    <source>
        <dbReference type="Proteomes" id="UP000683291"/>
    </source>
</evidence>
<keyword evidence="5" id="KW-1185">Reference proteome</keyword>
<sequence length="235" mass="26179">MIVSLFGDLAQHRDISIEGPVLSALMAEMSVKPEAVRVALHRLRKEDWLTSRKTGRTGRHALTAKSRRESQHASARIYAAPGDGPDGWQMVMLEHPHRTAPEKMAKRGFHPLIPRLYIGGAQAKAPKHALTLGSSQVPDWLRSEIAQGLYAPEYDALARILTRAQATLDPADLSALQIAVLRCLIVHNWRRIVLKHPVLPKGLLPDDWPGHRCHALVDRLLARLPRPAIETIQPD</sequence>
<reference evidence="4" key="1">
    <citation type="submission" date="2021-04" db="EMBL/GenBank/DDBJ databases">
        <title>Complete genome sequence for Sulfitobacter sp. strain JK7-1.</title>
        <authorList>
            <person name="Park S.-J."/>
        </authorList>
    </citation>
    <scope>NUCLEOTIDE SEQUENCE</scope>
    <source>
        <strain evidence="4">JK7-1</strain>
    </source>
</reference>
<protein>
    <submittedName>
        <fullName evidence="4">PaaX family transcriptional regulator</fullName>
    </submittedName>
</protein>
<dbReference type="PIRSF" id="PIRSF020623">
    <property type="entry name" value="PaaX"/>
    <property type="match status" value="1"/>
</dbReference>
<proteinExistence type="predicted"/>
<dbReference type="Gene3D" id="1.20.58.1460">
    <property type="match status" value="1"/>
</dbReference>
<feature type="domain" description="Transcriptional repressor PaaX-like N-terminal" evidence="2">
    <location>
        <begin position="1"/>
        <end position="65"/>
    </location>
</feature>
<dbReference type="GO" id="GO:0006351">
    <property type="term" value="P:DNA-templated transcription"/>
    <property type="evidence" value="ECO:0007669"/>
    <property type="project" value="InterPro"/>
</dbReference>
<accession>A0A975PNS7</accession>
<dbReference type="Pfam" id="PF07848">
    <property type="entry name" value="PaaX"/>
    <property type="match status" value="1"/>
</dbReference>
<dbReference type="Pfam" id="PF08223">
    <property type="entry name" value="PaaX_C"/>
    <property type="match status" value="1"/>
</dbReference>
<name>A0A975PNS7_9RHOB</name>
<dbReference type="Proteomes" id="UP000683291">
    <property type="component" value="Chromosome 1"/>
</dbReference>
<gene>
    <name evidence="4" type="ORF">KDD17_14620</name>
</gene>
<dbReference type="InterPro" id="IPR036388">
    <property type="entry name" value="WH-like_DNA-bd_sf"/>
</dbReference>
<dbReference type="InterPro" id="IPR013225">
    <property type="entry name" value="PaaX_C"/>
</dbReference>
<feature type="domain" description="Transcriptional repressor PaaX-like C-terminal" evidence="3">
    <location>
        <begin position="153"/>
        <end position="228"/>
    </location>
</feature>
<organism evidence="4 5">
    <name type="scientific">Sulfitobacter albidus</name>
    <dbReference type="NCBI Taxonomy" id="2829501"/>
    <lineage>
        <taxon>Bacteria</taxon>
        <taxon>Pseudomonadati</taxon>
        <taxon>Pseudomonadota</taxon>
        <taxon>Alphaproteobacteria</taxon>
        <taxon>Rhodobacterales</taxon>
        <taxon>Roseobacteraceae</taxon>
        <taxon>Sulfitobacter</taxon>
    </lineage>
</organism>